<proteinExistence type="predicted"/>
<name>A0A348G1E3_9HYPH</name>
<reference evidence="1 2" key="1">
    <citation type="submission" date="2018-08" db="EMBL/GenBank/DDBJ databases">
        <title>Complete genome sequencing of Blastochloris tepida GI.</title>
        <authorList>
            <person name="Tsukatani Y."/>
            <person name="Mori H."/>
        </authorList>
    </citation>
    <scope>NUCLEOTIDE SEQUENCE [LARGE SCALE GENOMIC DNA]</scope>
    <source>
        <strain evidence="1 2">GI</strain>
    </source>
</reference>
<organism evidence="1 2">
    <name type="scientific">Blastochloris tepida</name>
    <dbReference type="NCBI Taxonomy" id="2233851"/>
    <lineage>
        <taxon>Bacteria</taxon>
        <taxon>Pseudomonadati</taxon>
        <taxon>Pseudomonadota</taxon>
        <taxon>Alphaproteobacteria</taxon>
        <taxon>Hyphomicrobiales</taxon>
        <taxon>Blastochloridaceae</taxon>
        <taxon>Blastochloris</taxon>
    </lineage>
</organism>
<accession>A0A348G1E3</accession>
<gene>
    <name evidence="1" type="ORF">BLTE_20610</name>
</gene>
<evidence type="ECO:0000313" key="1">
    <source>
        <dbReference type="EMBL" id="BBF93376.1"/>
    </source>
</evidence>
<dbReference type="KEGG" id="blag:BLTE_20610"/>
<sequence>MPWVRFAAPFDWHPPEARRHTVLAFQAGDVCLVRRRCFTDALTAGTARPATSEEIADARRRIAA</sequence>
<dbReference type="RefSeq" id="WP_126400094.1">
    <property type="nucleotide sequence ID" value="NZ_AP018907.1"/>
</dbReference>
<dbReference type="Proteomes" id="UP000266934">
    <property type="component" value="Chromosome"/>
</dbReference>
<protein>
    <submittedName>
        <fullName evidence="1">Uncharacterized protein</fullName>
    </submittedName>
</protein>
<evidence type="ECO:0000313" key="2">
    <source>
        <dbReference type="Proteomes" id="UP000266934"/>
    </source>
</evidence>
<keyword evidence="2" id="KW-1185">Reference proteome</keyword>
<dbReference type="AlphaFoldDB" id="A0A348G1E3"/>
<dbReference type="EMBL" id="AP018907">
    <property type="protein sequence ID" value="BBF93376.1"/>
    <property type="molecule type" value="Genomic_DNA"/>
</dbReference>
<dbReference type="OrthoDB" id="8101189at2"/>